<accession>A0A0P6XRF1</accession>
<dbReference type="RefSeq" id="WP_075063957.1">
    <property type="nucleotide sequence ID" value="NZ_LGCL01000039.1"/>
</dbReference>
<evidence type="ECO:0000313" key="2">
    <source>
        <dbReference type="Proteomes" id="UP000050417"/>
    </source>
</evidence>
<dbReference type="EMBL" id="LGCL01000039">
    <property type="protein sequence ID" value="KPL72240.1"/>
    <property type="molecule type" value="Genomic_DNA"/>
</dbReference>
<dbReference type="STRING" id="1134406.ADN00_15595"/>
<protein>
    <submittedName>
        <fullName evidence="1">Uncharacterized protein</fullName>
    </submittedName>
</protein>
<comment type="caution">
    <text evidence="1">The sequence shown here is derived from an EMBL/GenBank/DDBJ whole genome shotgun (WGS) entry which is preliminary data.</text>
</comment>
<organism evidence="1 2">
    <name type="scientific">Ornatilinea apprima</name>
    <dbReference type="NCBI Taxonomy" id="1134406"/>
    <lineage>
        <taxon>Bacteria</taxon>
        <taxon>Bacillati</taxon>
        <taxon>Chloroflexota</taxon>
        <taxon>Anaerolineae</taxon>
        <taxon>Anaerolineales</taxon>
        <taxon>Anaerolineaceae</taxon>
        <taxon>Ornatilinea</taxon>
    </lineage>
</organism>
<proteinExistence type="predicted"/>
<name>A0A0P6XRF1_9CHLR</name>
<dbReference type="AlphaFoldDB" id="A0A0P6XRF1"/>
<dbReference type="Proteomes" id="UP000050417">
    <property type="component" value="Unassembled WGS sequence"/>
</dbReference>
<reference evidence="1 2" key="1">
    <citation type="submission" date="2015-07" db="EMBL/GenBank/DDBJ databases">
        <title>Genome sequence of Ornatilinea apprima DSM 23815.</title>
        <authorList>
            <person name="Hemp J."/>
            <person name="Ward L.M."/>
            <person name="Pace L.A."/>
            <person name="Fischer W.W."/>
        </authorList>
    </citation>
    <scope>NUCLEOTIDE SEQUENCE [LARGE SCALE GENOMIC DNA]</scope>
    <source>
        <strain evidence="1 2">P3M-1</strain>
    </source>
</reference>
<gene>
    <name evidence="1" type="ORF">ADN00_15595</name>
</gene>
<sequence>MKLRGFYTKNYLNYQIEKRKKELEETVLLDHNLVKLANIGNTPTGDPEMGEMARVVITDVYLVISTLAQEILRLRNERKYWMERRSPTKRI</sequence>
<keyword evidence="2" id="KW-1185">Reference proteome</keyword>
<evidence type="ECO:0000313" key="1">
    <source>
        <dbReference type="EMBL" id="KPL72240.1"/>
    </source>
</evidence>